<dbReference type="Proteomes" id="UP000265520">
    <property type="component" value="Unassembled WGS sequence"/>
</dbReference>
<dbReference type="AlphaFoldDB" id="A0A392RKS7"/>
<evidence type="ECO:0000313" key="1">
    <source>
        <dbReference type="EMBL" id="MCI36802.1"/>
    </source>
</evidence>
<evidence type="ECO:0000313" key="2">
    <source>
        <dbReference type="Proteomes" id="UP000265520"/>
    </source>
</evidence>
<feature type="non-terminal residue" evidence="1">
    <location>
        <position position="1"/>
    </location>
</feature>
<keyword evidence="2" id="KW-1185">Reference proteome</keyword>
<sequence>FAGITAKPVSEKFPDVFMLEKMKSLVKSCTGSGSEANVMAMLRENIGSKSQMFFCINILC</sequence>
<accession>A0A392RKS7</accession>
<reference evidence="1 2" key="1">
    <citation type="journal article" date="2018" name="Front. Plant Sci.">
        <title>Red Clover (Trifolium pratense) and Zigzag Clover (T. medium) - A Picture of Genomic Similarities and Differences.</title>
        <authorList>
            <person name="Dluhosova J."/>
            <person name="Istvanek J."/>
            <person name="Nedelnik J."/>
            <person name="Repkova J."/>
        </authorList>
    </citation>
    <scope>NUCLEOTIDE SEQUENCE [LARGE SCALE GENOMIC DNA]</scope>
    <source>
        <strain evidence="2">cv. 10/8</strain>
        <tissue evidence="1">Leaf</tissue>
    </source>
</reference>
<protein>
    <submittedName>
        <fullName evidence="1">Uncharacterized protein</fullName>
    </submittedName>
</protein>
<name>A0A392RKS7_9FABA</name>
<dbReference type="EMBL" id="LXQA010237481">
    <property type="protein sequence ID" value="MCI36802.1"/>
    <property type="molecule type" value="Genomic_DNA"/>
</dbReference>
<proteinExistence type="predicted"/>
<comment type="caution">
    <text evidence="1">The sequence shown here is derived from an EMBL/GenBank/DDBJ whole genome shotgun (WGS) entry which is preliminary data.</text>
</comment>
<organism evidence="1 2">
    <name type="scientific">Trifolium medium</name>
    <dbReference type="NCBI Taxonomy" id="97028"/>
    <lineage>
        <taxon>Eukaryota</taxon>
        <taxon>Viridiplantae</taxon>
        <taxon>Streptophyta</taxon>
        <taxon>Embryophyta</taxon>
        <taxon>Tracheophyta</taxon>
        <taxon>Spermatophyta</taxon>
        <taxon>Magnoliopsida</taxon>
        <taxon>eudicotyledons</taxon>
        <taxon>Gunneridae</taxon>
        <taxon>Pentapetalae</taxon>
        <taxon>rosids</taxon>
        <taxon>fabids</taxon>
        <taxon>Fabales</taxon>
        <taxon>Fabaceae</taxon>
        <taxon>Papilionoideae</taxon>
        <taxon>50 kb inversion clade</taxon>
        <taxon>NPAAA clade</taxon>
        <taxon>Hologalegina</taxon>
        <taxon>IRL clade</taxon>
        <taxon>Trifolieae</taxon>
        <taxon>Trifolium</taxon>
    </lineage>
</organism>